<dbReference type="InterPro" id="IPR000477">
    <property type="entry name" value="RT_dom"/>
</dbReference>
<dbReference type="PRINTS" id="PR00866">
    <property type="entry name" value="RNADNAPOLMS"/>
</dbReference>
<dbReference type="InterPro" id="IPR051083">
    <property type="entry name" value="GrpII_Intron_Splice-Mob/Def"/>
</dbReference>
<evidence type="ECO:0000256" key="7">
    <source>
        <dbReference type="ARBA" id="ARBA00023118"/>
    </source>
</evidence>
<dbReference type="CDD" id="cd01651">
    <property type="entry name" value="RT_G2_intron"/>
    <property type="match status" value="1"/>
</dbReference>
<organism evidence="12 13">
    <name type="scientific">Anoxynatronum buryatiense</name>
    <dbReference type="NCBI Taxonomy" id="489973"/>
    <lineage>
        <taxon>Bacteria</taxon>
        <taxon>Bacillati</taxon>
        <taxon>Bacillota</taxon>
        <taxon>Clostridia</taxon>
        <taxon>Eubacteriales</taxon>
        <taxon>Clostridiaceae</taxon>
        <taxon>Anoxynatronum</taxon>
    </lineage>
</organism>
<keyword evidence="7" id="KW-0051">Antiviral defense</keyword>
<evidence type="ECO:0000256" key="5">
    <source>
        <dbReference type="ARBA" id="ARBA00022842"/>
    </source>
</evidence>
<feature type="compositionally biased region" description="Polar residues" evidence="10">
    <location>
        <begin position="34"/>
        <end position="47"/>
    </location>
</feature>
<dbReference type="GO" id="GO:0003964">
    <property type="term" value="F:RNA-directed DNA polymerase activity"/>
    <property type="evidence" value="ECO:0007669"/>
    <property type="project" value="UniProtKB-KW"/>
</dbReference>
<feature type="domain" description="Reverse transcriptase" evidence="11">
    <location>
        <begin position="97"/>
        <end position="325"/>
    </location>
</feature>
<protein>
    <recommendedName>
        <fullName evidence="1">RNA-directed DNA polymerase</fullName>
        <ecNumber evidence="1">2.7.7.49</ecNumber>
    </recommendedName>
</protein>
<dbReference type="PROSITE" id="PS50878">
    <property type="entry name" value="RT_POL"/>
    <property type="match status" value="1"/>
</dbReference>
<evidence type="ECO:0000256" key="10">
    <source>
        <dbReference type="SAM" id="MobiDB-lite"/>
    </source>
</evidence>
<comment type="similarity">
    <text evidence="8">Belongs to the bacterial reverse transcriptase family.</text>
</comment>
<evidence type="ECO:0000259" key="11">
    <source>
        <dbReference type="PROSITE" id="PS50878"/>
    </source>
</evidence>
<keyword evidence="6 12" id="KW-0695">RNA-directed DNA polymerase</keyword>
<comment type="caution">
    <text evidence="12">The sequence shown here is derived from an EMBL/GenBank/DDBJ whole genome shotgun (WGS) entry which is preliminary data.</text>
</comment>
<keyword evidence="2" id="KW-0808">Transferase</keyword>
<evidence type="ECO:0000256" key="4">
    <source>
        <dbReference type="ARBA" id="ARBA00022723"/>
    </source>
</evidence>
<evidence type="ECO:0000256" key="2">
    <source>
        <dbReference type="ARBA" id="ARBA00022679"/>
    </source>
</evidence>
<dbReference type="Proteomes" id="UP001158066">
    <property type="component" value="Unassembled WGS sequence"/>
</dbReference>
<feature type="region of interest" description="Disordered" evidence="10">
    <location>
        <begin position="1"/>
        <end position="47"/>
    </location>
</feature>
<evidence type="ECO:0000256" key="3">
    <source>
        <dbReference type="ARBA" id="ARBA00022695"/>
    </source>
</evidence>
<dbReference type="PANTHER" id="PTHR34047">
    <property type="entry name" value="NUCLEAR INTRON MATURASE 1, MITOCHONDRIAL-RELATED"/>
    <property type="match status" value="1"/>
</dbReference>
<keyword evidence="4" id="KW-0479">Metal-binding</keyword>
<dbReference type="InterPro" id="IPR030931">
    <property type="entry name" value="Group_II_RT_mat"/>
</dbReference>
<accession>A0AA46AJX1</accession>
<dbReference type="NCBIfam" id="TIGR04416">
    <property type="entry name" value="group_II_RT_mat"/>
    <property type="match status" value="1"/>
</dbReference>
<dbReference type="GO" id="GO:0046872">
    <property type="term" value="F:metal ion binding"/>
    <property type="evidence" value="ECO:0007669"/>
    <property type="project" value="UniProtKB-KW"/>
</dbReference>
<dbReference type="EMBL" id="FXUF01000013">
    <property type="protein sequence ID" value="SMP65642.1"/>
    <property type="molecule type" value="Genomic_DNA"/>
</dbReference>
<gene>
    <name evidence="12" type="ORF">SAMN06296020_11315</name>
</gene>
<dbReference type="InterPro" id="IPR000123">
    <property type="entry name" value="Reverse_transcriptase_msDNA"/>
</dbReference>
<dbReference type="Pfam" id="PF00078">
    <property type="entry name" value="RVT_1"/>
    <property type="match status" value="1"/>
</dbReference>
<evidence type="ECO:0000313" key="12">
    <source>
        <dbReference type="EMBL" id="SMP65642.1"/>
    </source>
</evidence>
<dbReference type="InterPro" id="IPR043128">
    <property type="entry name" value="Rev_trsase/Diguanyl_cyclase"/>
</dbReference>
<dbReference type="Gene3D" id="3.30.70.270">
    <property type="match status" value="1"/>
</dbReference>
<dbReference type="InterPro" id="IPR013597">
    <property type="entry name" value="Mat_intron_G2"/>
</dbReference>
<dbReference type="Pfam" id="PF08388">
    <property type="entry name" value="GIIM"/>
    <property type="match status" value="1"/>
</dbReference>
<evidence type="ECO:0000256" key="1">
    <source>
        <dbReference type="ARBA" id="ARBA00012493"/>
    </source>
</evidence>
<keyword evidence="13" id="KW-1185">Reference proteome</keyword>
<proteinExistence type="inferred from homology"/>
<reference evidence="12" key="1">
    <citation type="submission" date="2017-05" db="EMBL/GenBank/DDBJ databases">
        <authorList>
            <person name="Varghese N."/>
            <person name="Submissions S."/>
        </authorList>
    </citation>
    <scope>NUCLEOTIDE SEQUENCE</scope>
    <source>
        <strain evidence="12">Su22</strain>
    </source>
</reference>
<evidence type="ECO:0000313" key="13">
    <source>
        <dbReference type="Proteomes" id="UP001158066"/>
    </source>
</evidence>
<evidence type="ECO:0000256" key="9">
    <source>
        <dbReference type="ARBA" id="ARBA00048173"/>
    </source>
</evidence>
<comment type="catalytic activity">
    <reaction evidence="9">
        <text>DNA(n) + a 2'-deoxyribonucleoside 5'-triphosphate = DNA(n+1) + diphosphate</text>
        <dbReference type="Rhea" id="RHEA:22508"/>
        <dbReference type="Rhea" id="RHEA-COMP:17339"/>
        <dbReference type="Rhea" id="RHEA-COMP:17340"/>
        <dbReference type="ChEBI" id="CHEBI:33019"/>
        <dbReference type="ChEBI" id="CHEBI:61560"/>
        <dbReference type="ChEBI" id="CHEBI:173112"/>
        <dbReference type="EC" id="2.7.7.49"/>
    </reaction>
</comment>
<dbReference type="RefSeq" id="WP_283410167.1">
    <property type="nucleotide sequence ID" value="NZ_FXUF01000013.1"/>
</dbReference>
<sequence length="472" mass="54852">MKVTKNQNDSRKHCESSGWPQRDSAEHEEYAGALTSSRITENNITNADRSKDGMLEEILCPKNLNQAYKRVKKNKGAGGVDGMKVEELLQYLQDNKEELRQTIKDGKYRPQPVRRVEIPKENGKKRKLGIPTAVDRVIQQAIAQILTPIYKPQFSKNSFGFQPGKSTHDAVKACQENIRDGYKYVVDMDLEKFFDTVNQSKLVEILARSIKDGRVISLIHKYLQAGAITRGRFEETKLGVPQGGPLSPLCSNILLNELDRELGRRGHRFVRYADDLLIFCKSKRAAERTLKNIIPFVEGKLFLKVNREKTQVAYVGKVKFLGYAFYINSKKEASLRVHPKSVARMKDRIRHITSRSNGMGYEQRKVKLKQFITGWVNYFKLADMKSLLQRIDQWLRRRTRMVIWKQWKRVRTRYTMLRKLKIIDWVAREGANMRKGYWRCARNPIIAKALSAERLKKAGYLNFLNYYETVRV</sequence>
<dbReference type="GO" id="GO:0003723">
    <property type="term" value="F:RNA binding"/>
    <property type="evidence" value="ECO:0007669"/>
    <property type="project" value="InterPro"/>
</dbReference>
<name>A0AA46AJX1_9CLOT</name>
<evidence type="ECO:0000256" key="6">
    <source>
        <dbReference type="ARBA" id="ARBA00022918"/>
    </source>
</evidence>
<dbReference type="GO" id="GO:0051607">
    <property type="term" value="P:defense response to virus"/>
    <property type="evidence" value="ECO:0007669"/>
    <property type="project" value="UniProtKB-KW"/>
</dbReference>
<keyword evidence="5" id="KW-0460">Magnesium</keyword>
<dbReference type="AlphaFoldDB" id="A0AA46AJX1"/>
<dbReference type="InterPro" id="IPR043502">
    <property type="entry name" value="DNA/RNA_pol_sf"/>
</dbReference>
<dbReference type="PANTHER" id="PTHR34047:SF8">
    <property type="entry name" value="PROTEIN YKFC"/>
    <property type="match status" value="1"/>
</dbReference>
<dbReference type="SUPFAM" id="SSF56672">
    <property type="entry name" value="DNA/RNA polymerases"/>
    <property type="match status" value="1"/>
</dbReference>
<evidence type="ECO:0000256" key="8">
    <source>
        <dbReference type="ARBA" id="ARBA00034120"/>
    </source>
</evidence>
<keyword evidence="3" id="KW-0548">Nucleotidyltransferase</keyword>
<dbReference type="EC" id="2.7.7.49" evidence="1"/>